<keyword evidence="3" id="KW-0812">Transmembrane</keyword>
<dbReference type="CDD" id="cd10918">
    <property type="entry name" value="CE4_NodB_like_5s_6s"/>
    <property type="match status" value="1"/>
</dbReference>
<dbReference type="GO" id="GO:0005576">
    <property type="term" value="C:extracellular region"/>
    <property type="evidence" value="ECO:0007669"/>
    <property type="project" value="UniProtKB-SubCell"/>
</dbReference>
<comment type="caution">
    <text evidence="5">The sequence shown here is derived from an EMBL/GenBank/DDBJ whole genome shotgun (WGS) entry which is preliminary data.</text>
</comment>
<dbReference type="EMBL" id="PFLF01000062">
    <property type="protein sequence ID" value="PIY68982.1"/>
    <property type="molecule type" value="Genomic_DNA"/>
</dbReference>
<proteinExistence type="predicted"/>
<dbReference type="Proteomes" id="UP000230108">
    <property type="component" value="Unassembled WGS sequence"/>
</dbReference>
<feature type="transmembrane region" description="Helical" evidence="3">
    <location>
        <begin position="20"/>
        <end position="38"/>
    </location>
</feature>
<dbReference type="GO" id="GO:0016810">
    <property type="term" value="F:hydrolase activity, acting on carbon-nitrogen (but not peptide) bonds"/>
    <property type="evidence" value="ECO:0007669"/>
    <property type="project" value="InterPro"/>
</dbReference>
<evidence type="ECO:0000256" key="1">
    <source>
        <dbReference type="ARBA" id="ARBA00004613"/>
    </source>
</evidence>
<evidence type="ECO:0000259" key="4">
    <source>
        <dbReference type="PROSITE" id="PS51677"/>
    </source>
</evidence>
<evidence type="ECO:0000256" key="2">
    <source>
        <dbReference type="ARBA" id="ARBA00022729"/>
    </source>
</evidence>
<dbReference type="PANTHER" id="PTHR34216">
    <property type="match status" value="1"/>
</dbReference>
<dbReference type="PANTHER" id="PTHR34216:SF3">
    <property type="entry name" value="POLY-BETA-1,6-N-ACETYL-D-GLUCOSAMINE N-DEACETYLASE"/>
    <property type="match status" value="1"/>
</dbReference>
<dbReference type="PROSITE" id="PS51677">
    <property type="entry name" value="NODB"/>
    <property type="match status" value="1"/>
</dbReference>
<gene>
    <name evidence="5" type="ORF">COY90_03040</name>
</gene>
<dbReference type="GO" id="GO:0005975">
    <property type="term" value="P:carbohydrate metabolic process"/>
    <property type="evidence" value="ECO:0007669"/>
    <property type="project" value="InterPro"/>
</dbReference>
<accession>A0A2M7QDY4</accession>
<comment type="subcellular location">
    <subcellularLocation>
        <location evidence="1">Secreted</location>
    </subcellularLocation>
</comment>
<dbReference type="Gene3D" id="3.20.20.370">
    <property type="entry name" value="Glycoside hydrolase/deacetylase"/>
    <property type="match status" value="1"/>
</dbReference>
<sequence length="305" mass="34914">MVQNTSKRLGKVKLMKTSKYVMVIGMSAMLCVGLLIYFKIRGQTPLTPSHKLYSGYEDERIFMRPDDLSFPATSLIATPIRLPVIMYHYVEHVKDRGDTTRIKLDTSPEVFEGHLKALRLANYETYFVKDIPEILSGKKEASTRSAILTFDDGYEDFYTVAFPLIKKYHVRATVYVIYDFIGRHGFLNKKQIAELIDSGYIEIGSHTLDHINLKTAKPEIARKQIRESKRLLEQDFHFEVKSFAYPLGALNPPIVEMVKEASYSAAVSVISGVMQSDENLYYLSRIRPGLFMPGTMIEYLENVQK</sequence>
<keyword evidence="2" id="KW-0732">Signal</keyword>
<dbReference type="Pfam" id="PF01522">
    <property type="entry name" value="Polysacc_deac_1"/>
    <property type="match status" value="1"/>
</dbReference>
<dbReference type="SUPFAM" id="SSF88713">
    <property type="entry name" value="Glycoside hydrolase/deacetylase"/>
    <property type="match status" value="1"/>
</dbReference>
<keyword evidence="3" id="KW-1133">Transmembrane helix</keyword>
<keyword evidence="3" id="KW-0472">Membrane</keyword>
<feature type="domain" description="NodB homology" evidence="4">
    <location>
        <begin position="144"/>
        <end position="305"/>
    </location>
</feature>
<dbReference type="InterPro" id="IPR002509">
    <property type="entry name" value="NODB_dom"/>
</dbReference>
<evidence type="ECO:0000256" key="3">
    <source>
        <dbReference type="SAM" id="Phobius"/>
    </source>
</evidence>
<evidence type="ECO:0000313" key="5">
    <source>
        <dbReference type="EMBL" id="PIY68982.1"/>
    </source>
</evidence>
<dbReference type="InterPro" id="IPR051398">
    <property type="entry name" value="Polysacch_Deacetylase"/>
</dbReference>
<evidence type="ECO:0000313" key="6">
    <source>
        <dbReference type="Proteomes" id="UP000230108"/>
    </source>
</evidence>
<dbReference type="InterPro" id="IPR011330">
    <property type="entry name" value="Glyco_hydro/deAcase_b/a-brl"/>
</dbReference>
<name>A0A2M7QDY4_9BACT</name>
<dbReference type="AlphaFoldDB" id="A0A2M7QDY4"/>
<organism evidence="5 6">
    <name type="scientific">Candidatus Roizmanbacteria bacterium CG_4_10_14_0_8_um_filter_39_9</name>
    <dbReference type="NCBI Taxonomy" id="1974829"/>
    <lineage>
        <taxon>Bacteria</taxon>
        <taxon>Candidatus Roizmaniibacteriota</taxon>
    </lineage>
</organism>
<protein>
    <recommendedName>
        <fullName evidence="4">NodB homology domain-containing protein</fullName>
    </recommendedName>
</protein>
<reference evidence="6" key="1">
    <citation type="submission" date="2017-09" db="EMBL/GenBank/DDBJ databases">
        <title>Depth-based differentiation of microbial function through sediment-hosted aquifers and enrichment of novel symbionts in the deep terrestrial subsurface.</title>
        <authorList>
            <person name="Probst A.J."/>
            <person name="Ladd B."/>
            <person name="Jarett J.K."/>
            <person name="Geller-Mcgrath D.E."/>
            <person name="Sieber C.M.K."/>
            <person name="Emerson J.B."/>
            <person name="Anantharaman K."/>
            <person name="Thomas B.C."/>
            <person name="Malmstrom R."/>
            <person name="Stieglmeier M."/>
            <person name="Klingl A."/>
            <person name="Woyke T."/>
            <person name="Ryan C.M."/>
            <person name="Banfield J.F."/>
        </authorList>
    </citation>
    <scope>NUCLEOTIDE SEQUENCE [LARGE SCALE GENOMIC DNA]</scope>
</reference>